<organism evidence="1 2">
    <name type="scientific">Zalaria obscura</name>
    <dbReference type="NCBI Taxonomy" id="2024903"/>
    <lineage>
        <taxon>Eukaryota</taxon>
        <taxon>Fungi</taxon>
        <taxon>Dikarya</taxon>
        <taxon>Ascomycota</taxon>
        <taxon>Pezizomycotina</taxon>
        <taxon>Dothideomycetes</taxon>
        <taxon>Dothideomycetidae</taxon>
        <taxon>Dothideales</taxon>
        <taxon>Zalariaceae</taxon>
        <taxon>Zalaria</taxon>
    </lineage>
</organism>
<proteinExistence type="predicted"/>
<sequence>MSTTAGTADWAQVCTLWLHDDALSTQGVVFNPEHFASNTLTAGRPARIIALKATVNVQDFSKTEAKKPDDAKAADTKAATHDIPLESGATAASGGTKRERRRKGDPDYNLDNLDFGKALVFAGTVASSDQLAKHPNLVISVHKDTASVFGFRNRTQVLVCAADEDVHTASHVELAFKDEYLARADMWRMAISELTLKSVYKGQKLLFLGTIKATVRSIYVKGKRVSSAYFSADTKPIFRSESARYVIFIQMSREMWDFDAEGSGEIMFNKVVNGFLPDLFKRWERLQVRHLLSLVMFTRMEYDRGVLVNPEKSGSRHPQHRRGLGGNDFRDYYRVVTTDSASADWVKILNRLKREFNSFLRDVSTLPKSEVRYLRPSSVPMEEEALPPGDAPLIAGTLSTASRGNILEAINLASSQFSKDYIDRDLVRTGVSVVIVTAGTGVFEVDYNMLKLTSDTLVGSGIGIDLVALGGMPLHSVPLFAYRTPLVAGKPTSIPAEHSFGLVSTPRQAGHFPASFSTTSLRGGHHSSQPRSEYQGANISTKDLNDDAKWSYALPHWIDVSFWTGESNELSNRMLQESANDRVKAHSGRRRGFKTTCRMYELQMMGLMENEMSDIFVPFLHERASQPHRMNTTNKKPWLGPEAVDNLGDVSLATSFNSSYSAGFMDGSPRKDSEDIGEHLDATIRQPLRDWMKEYDRRAFAGSDTAQDGVVLDRKRSLLGKSKTDLNEPSYTDNKHYATPLSQSPRKITSFEQRASPGSLARTNDRSISEEQSPSTSPKKTYREDEGSLLIADAPKRQALPRQISLGPRGFGTVKSIASIKVDAEHAETSRPIDNETIPAKQTTYAKPTSMLASLLQSFQRKPSQAISDSASVSQKSGATNTEESQASDPISIRNGPIENKGKENGHDTGTVRRIPQQSPDRDVVPELNTFRSTFKTPKNPADLMVKDASTVGRQTGPPSNLATSGDQREGMRELSPLNALSPWLTMLNPSNPRKENMSIASQFRRWHHVFPKAIPTSAIKWKSLCSPAALPLTNEHFPTPEQLRTEYYENPYVLQPFERDDLAEAPRAREMLLRELISYRLSHGFQVIIGEDADRYVGSSAASLARIFDKDFVAEDGATILMSVGTAIHQLLCVGGEEVQVKRFKRKPMAAVESTGLIDPAMPYTPFVRSAYATEYETRNIRFKPSRQEYDWNRIDHFLAGYQDELTKDMPYWRARFVLIPVEPPKGNRRALSVVAEDTDEEIRLEGIQKLTQTWQRHRYVPPDERRFHMSLQKQRKDLNPLAIEYQTNDPAACARAFALGHADNLVAGDVAAAPQLFAEAELYHSNDFDMQRLAQDMQADPPKGITVVDRRWHLKLHYRCFRGDELTSWLLSRFKDIHSRDEAVRLGNILMKKGLFTHVQSKHQFRDGNYFYQIAPEYRKTAHPDSSVGWWPGGKSVPSTPLLESTRGSPLPERSRSRSGTEQSDESITENATRRSMNGKPKLELTHMLRYNVDHRGKSDRPEILNLHYDRIHNPDSCYHIRIDWMNTTAKLIEDAIVQWATLVERYGLKLVEVPLAEASMITKHHPFRAPYLVKLAVPPPVSKPHNYFESPSFAPHPHEERHAYQKALLRKFDFVLDRESVEDFEESGADVWYSWGKPDYRMIQYIHKSGLLLIQINPDGNFLCVKNGLCGNRAASAKDASKFDKVDRQDRQERRFMVHTAARMDRPSPYSSPLVRAVTDTAVRGLSRNTGDSSPAPDPDDIVLAFEKFCQDGAALQEFYKHAFKTAASPGLRHLPVANSDIPTLGLPPSNFRSVSHGPITLSQARNAQPAGSRSLSSQTSKSTTD</sequence>
<keyword evidence="2" id="KW-1185">Reference proteome</keyword>
<evidence type="ECO:0000313" key="2">
    <source>
        <dbReference type="Proteomes" id="UP001320706"/>
    </source>
</evidence>
<reference evidence="1" key="1">
    <citation type="submission" date="2024-02" db="EMBL/GenBank/DDBJ databases">
        <title>Metagenome Assembled Genome of Zalaria obscura JY119.</title>
        <authorList>
            <person name="Vighnesh L."/>
            <person name="Jagadeeshwari U."/>
            <person name="Venkata Ramana C."/>
            <person name="Sasikala C."/>
        </authorList>
    </citation>
    <scope>NUCLEOTIDE SEQUENCE</scope>
    <source>
        <strain evidence="1">JY119</strain>
    </source>
</reference>
<gene>
    <name evidence="1" type="primary">IML1</name>
    <name evidence="1" type="ORF">M8818_004083</name>
</gene>
<comment type="caution">
    <text evidence="1">The sequence shown here is derived from an EMBL/GenBank/DDBJ whole genome shotgun (WGS) entry which is preliminary data.</text>
</comment>
<evidence type="ECO:0000313" key="1">
    <source>
        <dbReference type="EMBL" id="KAK8208045.1"/>
    </source>
</evidence>
<accession>A0ACC3SET3</accession>
<name>A0ACC3SET3_9PEZI</name>
<dbReference type="Proteomes" id="UP001320706">
    <property type="component" value="Unassembled WGS sequence"/>
</dbReference>
<protein>
    <submittedName>
        <fullName evidence="1">Vacuolar membrane-associated protein iml1</fullName>
    </submittedName>
</protein>
<dbReference type="EMBL" id="JAMKPW020000019">
    <property type="protein sequence ID" value="KAK8208045.1"/>
    <property type="molecule type" value="Genomic_DNA"/>
</dbReference>